<keyword evidence="2" id="KW-1185">Reference proteome</keyword>
<protein>
    <submittedName>
        <fullName evidence="1">Uncharacterized protein</fullName>
    </submittedName>
</protein>
<proteinExistence type="predicted"/>
<evidence type="ECO:0000313" key="1">
    <source>
        <dbReference type="EMBL" id="PRI10518.1"/>
    </source>
</evidence>
<dbReference type="Proteomes" id="UP000238650">
    <property type="component" value="Unassembled WGS sequence"/>
</dbReference>
<dbReference type="OrthoDB" id="5076401at2"/>
<sequence>MNYGLRRTLRFSEDEEAAVAAMRAALGKIHGVEAEQVPFSKALRLLLTENHRAAQVLAGQPEAWAASGTFELPDEVWNGLTECRNRLSHSQGSLYVILRKLNFDEGVTREEVRDAFTAVQESKATVDRMEALLLDFISAASAGAVAKDGQEAA</sequence>
<dbReference type="RefSeq" id="WP_105805868.1">
    <property type="nucleotide sequence ID" value="NZ_MWZD01000018.1"/>
</dbReference>
<organism evidence="1 2">
    <name type="scientific">Leucobacter massiliensis</name>
    <dbReference type="NCBI Taxonomy" id="1686285"/>
    <lineage>
        <taxon>Bacteria</taxon>
        <taxon>Bacillati</taxon>
        <taxon>Actinomycetota</taxon>
        <taxon>Actinomycetes</taxon>
        <taxon>Micrococcales</taxon>
        <taxon>Microbacteriaceae</taxon>
        <taxon>Leucobacter</taxon>
    </lineage>
</organism>
<reference evidence="1 2" key="1">
    <citation type="journal article" date="2017" name="New Microbes New Infect">
        <title>Genome sequence of 'Leucobacter massiliensis' sp. nov. isolated from human pharynx after travel to the 2014 Hajj.</title>
        <authorList>
            <person name="Leangapichart T."/>
            <person name="Gautret P."/>
            <person name="Nguyen T.T."/>
            <person name="Armstrong N."/>
            <person name="Rolain J.M."/>
        </authorList>
    </citation>
    <scope>NUCLEOTIDE SEQUENCE [LARGE SCALE GENOMIC DNA]</scope>
    <source>
        <strain evidence="1 2">122RC15</strain>
    </source>
</reference>
<comment type="caution">
    <text evidence="1">The sequence shown here is derived from an EMBL/GenBank/DDBJ whole genome shotgun (WGS) entry which is preliminary data.</text>
</comment>
<evidence type="ECO:0000313" key="2">
    <source>
        <dbReference type="Proteomes" id="UP000238650"/>
    </source>
</evidence>
<accession>A0A2S9QLQ2</accession>
<dbReference type="AlphaFoldDB" id="A0A2S9QLQ2"/>
<name>A0A2S9QLQ2_9MICO</name>
<dbReference type="EMBL" id="MWZD01000018">
    <property type="protein sequence ID" value="PRI10518.1"/>
    <property type="molecule type" value="Genomic_DNA"/>
</dbReference>
<gene>
    <name evidence="1" type="ORF">B4915_10960</name>
</gene>